<dbReference type="AlphaFoldDB" id="A0AAX2LVG8"/>
<evidence type="ECO:0000256" key="1">
    <source>
        <dbReference type="ARBA" id="ARBA00005710"/>
    </source>
</evidence>
<dbReference type="Pfam" id="PF01389">
    <property type="entry name" value="OmpA_membrane"/>
    <property type="match status" value="1"/>
</dbReference>
<gene>
    <name evidence="6" type="primary">ompA_2</name>
    <name evidence="5" type="ORF">AL536_02965</name>
    <name evidence="6" type="ORF">NCTC11327_04178</name>
</gene>
<evidence type="ECO:0000313" key="7">
    <source>
        <dbReference type="Proteomes" id="UP000057088"/>
    </source>
</evidence>
<dbReference type="InterPro" id="IPR000498">
    <property type="entry name" value="OmpA-like_TM_dom"/>
</dbReference>
<sequence length="205" mass="21849">MSKNLLLLATAASLFSLSAQAEWYVGGALGQARFDDASVSGKVMGYSTTQDLSLEDDKSTTASIFGGYQFNRYIALEGTITGIDALDGSVVTVGDMSYIALQPKFSLPVTDQVSLFAKAGLAYFNAEIKVSNSVAGYSGYSTFSDSDVTGILGLGVEVAATDNWHIRASWDYLRPELDVVNVGYASATVETDINVFSLGVSYHFH</sequence>
<dbReference type="Gene3D" id="2.40.160.20">
    <property type="match status" value="1"/>
</dbReference>
<keyword evidence="2" id="KW-0812">Transmembrane</keyword>
<feature type="signal peptide" evidence="3">
    <location>
        <begin position="1"/>
        <end position="21"/>
    </location>
</feature>
<evidence type="ECO:0000259" key="4">
    <source>
        <dbReference type="Pfam" id="PF01389"/>
    </source>
</evidence>
<feature type="domain" description="Outer membrane protein OmpA-like transmembrane" evidence="4">
    <location>
        <begin position="19"/>
        <end position="204"/>
    </location>
</feature>
<keyword evidence="2" id="KW-0813">Transport</keyword>
<comment type="similarity">
    <text evidence="1">Belongs to the outer membrane OOP (TC 1.B.6) superfamily. OmpA family.</text>
</comment>
<keyword evidence="2" id="KW-0406">Ion transport</keyword>
<dbReference type="RefSeq" id="WP_020332432.1">
    <property type="nucleotide sequence ID" value="NZ_CABLBX010000021.1"/>
</dbReference>
<dbReference type="EMBL" id="UHIP01000002">
    <property type="protein sequence ID" value="SUQ27305.1"/>
    <property type="molecule type" value="Genomic_DNA"/>
</dbReference>
<dbReference type="GeneID" id="29383148"/>
<accession>A0AAX2LVG8</accession>
<dbReference type="GO" id="GO:0015288">
    <property type="term" value="F:porin activity"/>
    <property type="evidence" value="ECO:0007669"/>
    <property type="project" value="UniProtKB-KW"/>
</dbReference>
<evidence type="ECO:0000313" key="6">
    <source>
        <dbReference type="EMBL" id="SUQ27305.1"/>
    </source>
</evidence>
<dbReference type="Proteomes" id="UP000254626">
    <property type="component" value="Unassembled WGS sequence"/>
</dbReference>
<reference evidence="5" key="2">
    <citation type="submission" date="2018-01" db="EMBL/GenBank/DDBJ databases">
        <title>FDA dAtabase for Regulatory Grade micrObial Sequences (FDA-ARGOS): Supporting development and validation of Infectious Disease Dx tests.</title>
        <authorList>
            <person name="Hoffmann M."/>
            <person name="Allard M."/>
            <person name="Evans P."/>
            <person name="Brown E."/>
            <person name="Tallon L."/>
            <person name="Sadzewicz L."/>
            <person name="Sengamalay N."/>
            <person name="Ott S."/>
            <person name="Godinez A."/>
            <person name="Nagaraj S."/>
            <person name="Vyas G."/>
            <person name="Aluvathingal J."/>
            <person name="Nadendla S."/>
            <person name="Geyer C."/>
            <person name="Sichtig H."/>
        </authorList>
    </citation>
    <scope>NUCLEOTIDE SEQUENCE</scope>
    <source>
        <strain evidence="5">ATCC 33809</strain>
    </source>
</reference>
<dbReference type="EMBL" id="CP014034">
    <property type="protein sequence ID" value="AMF92458.1"/>
    <property type="molecule type" value="Genomic_DNA"/>
</dbReference>
<name>A0AAX2LVG8_VIBFL</name>
<dbReference type="Proteomes" id="UP000057088">
    <property type="component" value="Chromosome 1"/>
</dbReference>
<proteinExistence type="inferred from homology"/>
<keyword evidence="2" id="KW-0626">Porin</keyword>
<dbReference type="SUPFAM" id="SSF56925">
    <property type="entry name" value="OMPA-like"/>
    <property type="match status" value="1"/>
</dbReference>
<reference evidence="7" key="1">
    <citation type="submission" date="2015-12" db="EMBL/GenBank/DDBJ databases">
        <title>FDA dAtabase for Regulatory Grade micrObial Sequences (FDA-ARGOS): Supporting development and validation of Infectious Disease Dx tests.</title>
        <authorList>
            <person name="Hoffmann M."/>
            <person name="Allard M."/>
            <person name="Evans P."/>
            <person name="Brown E."/>
            <person name="Tallon L.J."/>
            <person name="Sadzewicz L."/>
            <person name="Sengamalay N."/>
            <person name="Ott S."/>
            <person name="Godinez A."/>
            <person name="Nagaraj S."/>
            <person name="Vyas G."/>
            <person name="Aluvathingal J."/>
            <person name="Nadendla S."/>
            <person name="Geyer C."/>
            <person name="Sichtig H."/>
        </authorList>
    </citation>
    <scope>NUCLEOTIDE SEQUENCE [LARGE SCALE GENOMIC DNA]</scope>
    <source>
        <strain evidence="7">ATCC 33809</strain>
    </source>
</reference>
<dbReference type="GO" id="GO:0009279">
    <property type="term" value="C:cell outer membrane"/>
    <property type="evidence" value="ECO:0007669"/>
    <property type="project" value="InterPro"/>
</dbReference>
<organism evidence="6 8">
    <name type="scientific">Vibrio fluvialis</name>
    <dbReference type="NCBI Taxonomy" id="676"/>
    <lineage>
        <taxon>Bacteria</taxon>
        <taxon>Pseudomonadati</taxon>
        <taxon>Pseudomonadota</taxon>
        <taxon>Gammaproteobacteria</taxon>
        <taxon>Vibrionales</taxon>
        <taxon>Vibrionaceae</taxon>
        <taxon>Vibrio</taxon>
    </lineage>
</organism>
<evidence type="ECO:0000313" key="8">
    <source>
        <dbReference type="Proteomes" id="UP000254626"/>
    </source>
</evidence>
<reference evidence="6 8" key="3">
    <citation type="submission" date="2018-06" db="EMBL/GenBank/DDBJ databases">
        <authorList>
            <consortium name="Pathogen Informatics"/>
            <person name="Doyle S."/>
        </authorList>
    </citation>
    <scope>NUCLEOTIDE SEQUENCE [LARGE SCALE GENOMIC DNA]</scope>
    <source>
        <strain evidence="6 8">NCTC11327</strain>
    </source>
</reference>
<keyword evidence="3" id="KW-0732">Signal</keyword>
<keyword evidence="7" id="KW-1185">Reference proteome</keyword>
<dbReference type="GO" id="GO:0046930">
    <property type="term" value="C:pore complex"/>
    <property type="evidence" value="ECO:0007669"/>
    <property type="project" value="UniProtKB-KW"/>
</dbReference>
<dbReference type="InterPro" id="IPR011250">
    <property type="entry name" value="OMP/PagP_B-barrel"/>
</dbReference>
<feature type="chain" id="PRO_5043813686" evidence="3">
    <location>
        <begin position="22"/>
        <end position="205"/>
    </location>
</feature>
<dbReference type="KEGG" id="vfl:AL536_02965"/>
<protein>
    <submittedName>
        <fullName evidence="6">Outer membrane protein</fullName>
    </submittedName>
</protein>
<evidence type="ECO:0000256" key="3">
    <source>
        <dbReference type="SAM" id="SignalP"/>
    </source>
</evidence>
<evidence type="ECO:0000256" key="2">
    <source>
        <dbReference type="ARBA" id="ARBA00023114"/>
    </source>
</evidence>
<evidence type="ECO:0000313" key="5">
    <source>
        <dbReference type="EMBL" id="AMF92458.1"/>
    </source>
</evidence>